<keyword evidence="2" id="KW-0238">DNA-binding</keyword>
<comment type="caution">
    <text evidence="6">The sequence shown here is derived from an EMBL/GenBank/DDBJ whole genome shotgun (WGS) entry which is preliminary data.</text>
</comment>
<organism evidence="6 7">
    <name type="scientific">Cutibacterium modestum HL044PA1</name>
    <dbReference type="NCBI Taxonomy" id="765109"/>
    <lineage>
        <taxon>Bacteria</taxon>
        <taxon>Bacillati</taxon>
        <taxon>Actinomycetota</taxon>
        <taxon>Actinomycetes</taxon>
        <taxon>Propionibacteriales</taxon>
        <taxon>Propionibacteriaceae</taxon>
        <taxon>Cutibacterium</taxon>
        <taxon>Cutibacterium modestum</taxon>
    </lineage>
</organism>
<evidence type="ECO:0000256" key="4">
    <source>
        <dbReference type="SAM" id="MobiDB-lite"/>
    </source>
</evidence>
<evidence type="ECO:0000259" key="5">
    <source>
        <dbReference type="Pfam" id="PF13377"/>
    </source>
</evidence>
<dbReference type="InterPro" id="IPR046335">
    <property type="entry name" value="LacI/GalR-like_sensor"/>
</dbReference>
<dbReference type="Gene3D" id="3.40.50.2300">
    <property type="match status" value="2"/>
</dbReference>
<evidence type="ECO:0000313" key="7">
    <source>
        <dbReference type="Proteomes" id="UP000003179"/>
    </source>
</evidence>
<dbReference type="EMBL" id="ADZU01000041">
    <property type="protein sequence ID" value="EFS91258.1"/>
    <property type="molecule type" value="Genomic_DNA"/>
</dbReference>
<name>A0ABN0C279_9ACTN</name>
<evidence type="ECO:0000256" key="1">
    <source>
        <dbReference type="ARBA" id="ARBA00023015"/>
    </source>
</evidence>
<accession>A0ABN0C279</accession>
<keyword evidence="1" id="KW-0805">Transcription regulation</keyword>
<dbReference type="InterPro" id="IPR028082">
    <property type="entry name" value="Peripla_BP_I"/>
</dbReference>
<dbReference type="SUPFAM" id="SSF53822">
    <property type="entry name" value="Periplasmic binding protein-like I"/>
    <property type="match status" value="1"/>
</dbReference>
<evidence type="ECO:0000313" key="6">
    <source>
        <dbReference type="EMBL" id="EFS91258.1"/>
    </source>
</evidence>
<sequence>MGITFSTLAERIRSRGKQVILETADENSSSSIRRALINLRGYRVASIIVLARRGIILHQLADELHADEPMVVVMDTRSPEPTLATVGIDQAKGARLATQHLISQGRHKLLHISGDLTWQDASERLISYHATCADAGLKSPTVDAGGWSSHDGAAVAQRLLMSGHVPDGIFAANDDIALGLLHEFLDAGVRVPDDVAIVGFDDIPQAAWTTPSLTTISQSFNQIGLSALEMADDLANGGKPTHARLSPQLVVRESTNTTGQ</sequence>
<dbReference type="CDD" id="cd01574">
    <property type="entry name" value="PBP1_LacI"/>
    <property type="match status" value="1"/>
</dbReference>
<dbReference type="Pfam" id="PF13377">
    <property type="entry name" value="Peripla_BP_3"/>
    <property type="match status" value="1"/>
</dbReference>
<keyword evidence="7" id="KW-1185">Reference proteome</keyword>
<feature type="domain" description="Transcriptional regulator LacI/GalR-like sensor" evidence="5">
    <location>
        <begin position="98"/>
        <end position="255"/>
    </location>
</feature>
<evidence type="ECO:0000256" key="2">
    <source>
        <dbReference type="ARBA" id="ARBA00023125"/>
    </source>
</evidence>
<reference evidence="6" key="1">
    <citation type="submission" date="2010-08" db="EMBL/GenBank/DDBJ databases">
        <authorList>
            <person name="Weinstock G."/>
            <person name="Sodergren E."/>
            <person name="Clifton S."/>
            <person name="Fulton L."/>
            <person name="Fulton B."/>
            <person name="Courtney L."/>
            <person name="Fronick C."/>
            <person name="Harrison M."/>
            <person name="Strong C."/>
            <person name="Farmer C."/>
            <person name="Delahaunty K."/>
            <person name="Markovic C."/>
            <person name="Hall O."/>
            <person name="Minx P."/>
            <person name="Tomlinson C."/>
            <person name="Mitreva M."/>
            <person name="Hou S."/>
            <person name="Chen J."/>
            <person name="Wollam A."/>
            <person name="Pepin K.H."/>
            <person name="Johnson M."/>
            <person name="Bhonagiri V."/>
            <person name="Zhang X."/>
            <person name="Suruliraj S."/>
            <person name="Warren W."/>
            <person name="Chinwalla A."/>
            <person name="Mardis E.R."/>
            <person name="Wilson R.K."/>
        </authorList>
    </citation>
    <scope>NUCLEOTIDE SEQUENCE [LARGE SCALE GENOMIC DNA]</scope>
    <source>
        <strain evidence="6">HL044PA1</strain>
    </source>
</reference>
<keyword evidence="3" id="KW-0804">Transcription</keyword>
<dbReference type="PANTHER" id="PTHR30146">
    <property type="entry name" value="LACI-RELATED TRANSCRIPTIONAL REPRESSOR"/>
    <property type="match status" value="1"/>
</dbReference>
<gene>
    <name evidence="6" type="ORF">HMPREF9607_02549</name>
</gene>
<protein>
    <submittedName>
        <fullName evidence="6">Sugar-binding domain protein</fullName>
    </submittedName>
</protein>
<dbReference type="PANTHER" id="PTHR30146:SF109">
    <property type="entry name" value="HTH-TYPE TRANSCRIPTIONAL REGULATOR GALS"/>
    <property type="match status" value="1"/>
</dbReference>
<evidence type="ECO:0000256" key="3">
    <source>
        <dbReference type="ARBA" id="ARBA00023163"/>
    </source>
</evidence>
<proteinExistence type="predicted"/>
<feature type="region of interest" description="Disordered" evidence="4">
    <location>
        <begin position="238"/>
        <end position="260"/>
    </location>
</feature>
<dbReference type="Proteomes" id="UP000003179">
    <property type="component" value="Unassembled WGS sequence"/>
</dbReference>